<dbReference type="EMBL" id="ML996688">
    <property type="protein sequence ID" value="KAF2404666.1"/>
    <property type="molecule type" value="Genomic_DNA"/>
</dbReference>
<accession>A0A6G1I973</accession>
<dbReference type="PANTHER" id="PTHR36205">
    <property type="entry name" value="CHROMOSOME 19, WHOLE GENOME SHOTGUN SEQUENCE"/>
    <property type="match status" value="1"/>
</dbReference>
<reference evidence="2" key="1">
    <citation type="journal article" date="2020" name="Stud. Mycol.">
        <title>101 Dothideomycetes genomes: a test case for predicting lifestyles and emergence of pathogens.</title>
        <authorList>
            <person name="Haridas S."/>
            <person name="Albert R."/>
            <person name="Binder M."/>
            <person name="Bloem J."/>
            <person name="Labutti K."/>
            <person name="Salamov A."/>
            <person name="Andreopoulos B."/>
            <person name="Baker S."/>
            <person name="Barry K."/>
            <person name="Bills G."/>
            <person name="Bluhm B."/>
            <person name="Cannon C."/>
            <person name="Castanera R."/>
            <person name="Culley D."/>
            <person name="Daum C."/>
            <person name="Ezra D."/>
            <person name="Gonzalez J."/>
            <person name="Henrissat B."/>
            <person name="Kuo A."/>
            <person name="Liang C."/>
            <person name="Lipzen A."/>
            <person name="Lutzoni F."/>
            <person name="Magnuson J."/>
            <person name="Mondo S."/>
            <person name="Nolan M."/>
            <person name="Ohm R."/>
            <person name="Pangilinan J."/>
            <person name="Park H.-J."/>
            <person name="Ramirez L."/>
            <person name="Alfaro M."/>
            <person name="Sun H."/>
            <person name="Tritt A."/>
            <person name="Yoshinaga Y."/>
            <person name="Zwiers L.-H."/>
            <person name="Turgeon B."/>
            <person name="Goodwin S."/>
            <person name="Spatafora J."/>
            <person name="Crous P."/>
            <person name="Grigoriev I."/>
        </authorList>
    </citation>
    <scope>NUCLEOTIDE SEQUENCE</scope>
    <source>
        <strain evidence="2">CBS 262.69</strain>
    </source>
</reference>
<dbReference type="OrthoDB" id="3353407at2759"/>
<dbReference type="Pfam" id="PF11885">
    <property type="entry name" value="DUF3405"/>
    <property type="match status" value="1"/>
</dbReference>
<keyword evidence="1" id="KW-0472">Membrane</keyword>
<evidence type="ECO:0000256" key="1">
    <source>
        <dbReference type="SAM" id="Phobius"/>
    </source>
</evidence>
<feature type="transmembrane region" description="Helical" evidence="1">
    <location>
        <begin position="68"/>
        <end position="87"/>
    </location>
</feature>
<dbReference type="InterPro" id="IPR021822">
    <property type="entry name" value="DUF3405"/>
</dbReference>
<keyword evidence="1" id="KW-1133">Transmembrane helix</keyword>
<proteinExistence type="predicted"/>
<dbReference type="AlphaFoldDB" id="A0A6G1I973"/>
<organism evidence="2 3">
    <name type="scientific">Trichodelitschia bisporula</name>
    <dbReference type="NCBI Taxonomy" id="703511"/>
    <lineage>
        <taxon>Eukaryota</taxon>
        <taxon>Fungi</taxon>
        <taxon>Dikarya</taxon>
        <taxon>Ascomycota</taxon>
        <taxon>Pezizomycotina</taxon>
        <taxon>Dothideomycetes</taxon>
        <taxon>Dothideomycetes incertae sedis</taxon>
        <taxon>Phaeotrichales</taxon>
        <taxon>Phaeotrichaceae</taxon>
        <taxon>Trichodelitschia</taxon>
    </lineage>
</organism>
<protein>
    <submittedName>
        <fullName evidence="2">Uncharacterized protein</fullName>
    </submittedName>
</protein>
<dbReference type="PANTHER" id="PTHR36205:SF3">
    <property type="entry name" value="MAJOR FACILITATOR SUPERFAMILY TRANSPORTER"/>
    <property type="match status" value="1"/>
</dbReference>
<evidence type="ECO:0000313" key="2">
    <source>
        <dbReference type="EMBL" id="KAF2404666.1"/>
    </source>
</evidence>
<keyword evidence="1" id="KW-0812">Transmembrane</keyword>
<gene>
    <name evidence="2" type="ORF">EJ06DRAFT_215265</name>
</gene>
<keyword evidence="3" id="KW-1185">Reference proteome</keyword>
<name>A0A6G1I973_9PEZI</name>
<dbReference type="Proteomes" id="UP000799640">
    <property type="component" value="Unassembled WGS sequence"/>
</dbReference>
<sequence length="716" mass="83196">MRSTIFRNMNPLKLLPIRTNVPYERLPGYESNNGSPFSAVSLKKYRWRSPSPGAERFPALVRMSLSRLIMLAVTAFLCVGLVAVGGYRGHQRMKHKPAPVREAYPWESFTRLDGFYNGVGTLVPKSEWTPEQHHLRENITVADKGPRKPTSAPPLDPIAFDPYAEYKSDKYLQDHHPVHECFLDANDRVRTPDVYAYPGLPQNSSEASFGSYDVLGIRDDVCWERFGRFGPYGYGYDREEGGLGLAEKSEKVGSGKVRKQQPKVDYRKINWGEVQRRCVAKNKDRFDQNKTVAAGEKAEKGLKKRVARQAYILRAYTGYKYDDHQLLTMRAMITELSLKTGGEYDVHLLVQVRDDSIPIWTDKEIYRKTLEESVPEEFWGIATLWSEGLMRLYYPAPFPDNFDNPSGQPIHGVYRGAHFPLFWFAQQHPEYEHYWNWEMDLRYTGHYYEFNKHITEWAKNQPRKGIWERSARYYMPELHGSWADFQKLVEQETYQDPDGPVWGPVKFPNSGMLPSPNATKPPTTYLEDNYEWGVGEDADLITFNPLFDPAKTNWVFRDDVDGFSRQHPIPPRRVAIITVSRLSKRLLDLAHKETYKMRHTMFPEMWPPTIALHHGLKAVYVPHPVYFDRLWPLEYMDQIFNKPEKPTESVFGWGEHNQLGSSFYYNSGFAGALWRRWFGYRENKEGGSWVELTTTGRLCLRSTLLHPIKFERGPTE</sequence>
<evidence type="ECO:0000313" key="3">
    <source>
        <dbReference type="Proteomes" id="UP000799640"/>
    </source>
</evidence>